<sequence>MFCCLESTFLPVKSQREIYSEYAVEFEGKESGCKFPWLQLEEPLTQDRPPEWEMLATDLGLGYPKTDIEFLLTILNWMAEMHETGEVGVAAPMRNLYCALQSKVDQFTTGKDDRKMATSH</sequence>
<dbReference type="Proteomes" id="UP001217918">
    <property type="component" value="Unassembled WGS sequence"/>
</dbReference>
<comment type="caution">
    <text evidence="1">The sequence shown here is derived from an EMBL/GenBank/DDBJ whole genome shotgun (WGS) entry which is preliminary data.</text>
</comment>
<keyword evidence="2" id="KW-1185">Reference proteome</keyword>
<proteinExistence type="predicted"/>
<protein>
    <submittedName>
        <fullName evidence="1">Uncharacterized protein</fullName>
    </submittedName>
</protein>
<evidence type="ECO:0000313" key="1">
    <source>
        <dbReference type="EMBL" id="KAK2071381.1"/>
    </source>
</evidence>
<name>A0AAD9I5G4_9PEZI</name>
<gene>
    <name evidence="1" type="ORF">P8C59_005810</name>
</gene>
<dbReference type="AlphaFoldDB" id="A0AAD9I5G4"/>
<reference evidence="1" key="1">
    <citation type="journal article" date="2023" name="Mol. Plant Microbe Interact.">
        <title>Elucidating the Obligate Nature and Biological Capacity of an Invasive Fungal Corn Pathogen.</title>
        <authorList>
            <person name="MacCready J.S."/>
            <person name="Roggenkamp E.M."/>
            <person name="Gdanetz K."/>
            <person name="Chilvers M.I."/>
        </authorList>
    </citation>
    <scope>NUCLEOTIDE SEQUENCE</scope>
    <source>
        <strain evidence="1">PM02</strain>
    </source>
</reference>
<dbReference type="EMBL" id="JAQQPM010000005">
    <property type="protein sequence ID" value="KAK2071381.1"/>
    <property type="molecule type" value="Genomic_DNA"/>
</dbReference>
<accession>A0AAD9I5G4</accession>
<evidence type="ECO:0000313" key="2">
    <source>
        <dbReference type="Proteomes" id="UP001217918"/>
    </source>
</evidence>
<organism evidence="1 2">
    <name type="scientific">Phyllachora maydis</name>
    <dbReference type="NCBI Taxonomy" id="1825666"/>
    <lineage>
        <taxon>Eukaryota</taxon>
        <taxon>Fungi</taxon>
        <taxon>Dikarya</taxon>
        <taxon>Ascomycota</taxon>
        <taxon>Pezizomycotina</taxon>
        <taxon>Sordariomycetes</taxon>
        <taxon>Sordariomycetidae</taxon>
        <taxon>Phyllachorales</taxon>
        <taxon>Phyllachoraceae</taxon>
        <taxon>Phyllachora</taxon>
    </lineage>
</organism>